<sequence length="81" mass="9537">MFKPLFSNPTHFTLGFFCLTCSLFQFRARMNFVFLVSLQTRNQSGISKANTAKRRHHAWGLQRSLRGRFFNAHSQSSWMHL</sequence>
<gene>
    <name evidence="1" type="ORF">AARAC_003557</name>
</gene>
<reference evidence="1 2" key="1">
    <citation type="submission" date="2017-05" db="EMBL/GenBank/DDBJ databases">
        <title>Genome sequence for an aflatoxigenic pathogen of Argentinian peanut, Aspergillus arachidicola.</title>
        <authorList>
            <person name="Moore G."/>
            <person name="Beltz S.B."/>
            <person name="Mack B.M."/>
        </authorList>
    </citation>
    <scope>NUCLEOTIDE SEQUENCE [LARGE SCALE GENOMIC DNA]</scope>
    <source>
        <strain evidence="1 2">CBS 117610</strain>
    </source>
</reference>
<dbReference type="Proteomes" id="UP000231358">
    <property type="component" value="Unassembled WGS sequence"/>
</dbReference>
<evidence type="ECO:0000313" key="2">
    <source>
        <dbReference type="Proteomes" id="UP000231358"/>
    </source>
</evidence>
<evidence type="ECO:0000313" key="1">
    <source>
        <dbReference type="EMBL" id="PIG79012.1"/>
    </source>
</evidence>
<organism evidence="1 2">
    <name type="scientific">Aspergillus arachidicola</name>
    <dbReference type="NCBI Taxonomy" id="656916"/>
    <lineage>
        <taxon>Eukaryota</taxon>
        <taxon>Fungi</taxon>
        <taxon>Dikarya</taxon>
        <taxon>Ascomycota</taxon>
        <taxon>Pezizomycotina</taxon>
        <taxon>Eurotiomycetes</taxon>
        <taxon>Eurotiomycetidae</taxon>
        <taxon>Eurotiales</taxon>
        <taxon>Aspergillaceae</taxon>
        <taxon>Aspergillus</taxon>
        <taxon>Aspergillus subgen. Circumdati</taxon>
    </lineage>
</organism>
<protein>
    <submittedName>
        <fullName evidence="1">Uncharacterized protein</fullName>
    </submittedName>
</protein>
<keyword evidence="2" id="KW-1185">Reference proteome</keyword>
<name>A0A2G7FEE6_9EURO</name>
<accession>A0A2G7FEE6</accession>
<proteinExistence type="predicted"/>
<dbReference type="AlphaFoldDB" id="A0A2G7FEE6"/>
<dbReference type="EMBL" id="NEXV01000715">
    <property type="protein sequence ID" value="PIG79012.1"/>
    <property type="molecule type" value="Genomic_DNA"/>
</dbReference>
<comment type="caution">
    <text evidence="1">The sequence shown here is derived from an EMBL/GenBank/DDBJ whole genome shotgun (WGS) entry which is preliminary data.</text>
</comment>